<gene>
    <name evidence="1" type="ORF">G3I71_46150</name>
</gene>
<name>A0A6B3C875_9ACTN</name>
<evidence type="ECO:0000313" key="1">
    <source>
        <dbReference type="EMBL" id="NEC92953.1"/>
    </source>
</evidence>
<dbReference type="AlphaFoldDB" id="A0A6B3C875"/>
<sequence>SVRQDYKNEYTPQTYLEVLALGRKYRAFDDWNFTNRSLKANEEFTITVAPGKDLKIESRTAAIGPRAFPLNDPSPTSFLLLPRGGEFNGTHVKCPPPVSTEKDPLLPTLVLFRNRTFIDTIPMDNKWHSIPDIKCVAKTGENVVGAILTKASDASYLTAGTPVRILPPYPEKITVESDLDPEALT</sequence>
<protein>
    <submittedName>
        <fullName evidence="1">Uncharacterized protein</fullName>
    </submittedName>
</protein>
<feature type="non-terminal residue" evidence="1">
    <location>
        <position position="185"/>
    </location>
</feature>
<organism evidence="1">
    <name type="scientific">Streptomyces sp. SID12501</name>
    <dbReference type="NCBI Taxonomy" id="2706042"/>
    <lineage>
        <taxon>Bacteria</taxon>
        <taxon>Bacillati</taxon>
        <taxon>Actinomycetota</taxon>
        <taxon>Actinomycetes</taxon>
        <taxon>Kitasatosporales</taxon>
        <taxon>Streptomycetaceae</taxon>
        <taxon>Streptomyces</taxon>
    </lineage>
</organism>
<comment type="caution">
    <text evidence="1">The sequence shown here is derived from an EMBL/GenBank/DDBJ whole genome shotgun (WGS) entry which is preliminary data.</text>
</comment>
<proteinExistence type="predicted"/>
<dbReference type="EMBL" id="JAAGLU010000347">
    <property type="protein sequence ID" value="NEC92953.1"/>
    <property type="molecule type" value="Genomic_DNA"/>
</dbReference>
<feature type="non-terminal residue" evidence="1">
    <location>
        <position position="1"/>
    </location>
</feature>
<accession>A0A6B3C875</accession>
<reference evidence="1" key="1">
    <citation type="submission" date="2020-01" db="EMBL/GenBank/DDBJ databases">
        <title>Insect and environment-associated Actinomycetes.</title>
        <authorList>
            <person name="Currrie C."/>
            <person name="Chevrette M."/>
            <person name="Carlson C."/>
            <person name="Stubbendieck R."/>
            <person name="Wendt-Pienkowski E."/>
        </authorList>
    </citation>
    <scope>NUCLEOTIDE SEQUENCE</scope>
    <source>
        <strain evidence="1">SID12501</strain>
    </source>
</reference>
<dbReference type="RefSeq" id="WP_164324916.1">
    <property type="nucleotide sequence ID" value="NZ_JAAGLU010000347.1"/>
</dbReference>